<feature type="domain" description="BFD-like [2Fe-2S]-binding" evidence="9">
    <location>
        <begin position="7"/>
        <end position="55"/>
    </location>
</feature>
<evidence type="ECO:0000256" key="7">
    <source>
        <dbReference type="ARBA" id="ARBA00039386"/>
    </source>
</evidence>
<evidence type="ECO:0000256" key="1">
    <source>
        <dbReference type="ARBA" id="ARBA00022448"/>
    </source>
</evidence>
<dbReference type="InterPro" id="IPR007419">
    <property type="entry name" value="BFD-like_2Fe2S-bd_dom"/>
</dbReference>
<evidence type="ECO:0000256" key="3">
    <source>
        <dbReference type="ARBA" id="ARBA00022723"/>
    </source>
</evidence>
<dbReference type="Pfam" id="PF04324">
    <property type="entry name" value="Fer2_BFD"/>
    <property type="match status" value="1"/>
</dbReference>
<dbReference type="Gene3D" id="1.10.10.1100">
    <property type="entry name" value="BFD-like [2Fe-2S]-binding domain"/>
    <property type="match status" value="1"/>
</dbReference>
<dbReference type="PANTHER" id="PTHR37424">
    <property type="entry name" value="BACTERIOFERRITIN-ASSOCIATED FERREDOXIN"/>
    <property type="match status" value="1"/>
</dbReference>
<reference evidence="10" key="1">
    <citation type="submission" date="2022-08" db="EMBL/GenBank/DDBJ databases">
        <title>Genome analysis of Corynebacteriales strain.</title>
        <authorList>
            <person name="Lee S.D."/>
        </authorList>
    </citation>
    <scope>NUCLEOTIDE SEQUENCE</scope>
    <source>
        <strain evidence="10">D3-21</strain>
    </source>
</reference>
<keyword evidence="4" id="KW-0249">Electron transport</keyword>
<comment type="caution">
    <text evidence="10">The sequence shown here is derived from an EMBL/GenBank/DDBJ whole genome shotgun (WGS) entry which is preliminary data.</text>
</comment>
<comment type="similarity">
    <text evidence="8">Belongs to the Bfd family.</text>
</comment>
<keyword evidence="11" id="KW-1185">Reference proteome</keyword>
<dbReference type="RefSeq" id="WP_277833255.1">
    <property type="nucleotide sequence ID" value="NZ_JAAIVF010000004.1"/>
</dbReference>
<name>A0A9X4M664_9ACTN</name>
<organism evidence="10 11">
    <name type="scientific">Speluncibacter jeojiensis</name>
    <dbReference type="NCBI Taxonomy" id="2710754"/>
    <lineage>
        <taxon>Bacteria</taxon>
        <taxon>Bacillati</taxon>
        <taxon>Actinomycetota</taxon>
        <taxon>Actinomycetes</taxon>
        <taxon>Mycobacteriales</taxon>
        <taxon>Speluncibacteraceae</taxon>
        <taxon>Speluncibacter</taxon>
    </lineage>
</organism>
<dbReference type="AlphaFoldDB" id="A0A9X4M664"/>
<sequence>MKDPPVYVCICHALTTTDIEDHITAGARTPLQVGKRCGAGTDCGSCVKKICAILRAADDEAGNIDLKIAG</sequence>
<evidence type="ECO:0000256" key="8">
    <source>
        <dbReference type="ARBA" id="ARBA00046332"/>
    </source>
</evidence>
<dbReference type="GO" id="GO:0051537">
    <property type="term" value="F:2 iron, 2 sulfur cluster binding"/>
    <property type="evidence" value="ECO:0007669"/>
    <property type="project" value="UniProtKB-KW"/>
</dbReference>
<dbReference type="InterPro" id="IPR041854">
    <property type="entry name" value="BFD-like_2Fe2S-bd_dom_sf"/>
</dbReference>
<dbReference type="InterPro" id="IPR052371">
    <property type="entry name" value="BFD-associated_ferredoxin"/>
</dbReference>
<keyword evidence="6" id="KW-0411">Iron-sulfur</keyword>
<dbReference type="Proteomes" id="UP001152755">
    <property type="component" value="Unassembled WGS sequence"/>
</dbReference>
<gene>
    <name evidence="10" type="ORF">NVS88_15565</name>
</gene>
<evidence type="ECO:0000256" key="2">
    <source>
        <dbReference type="ARBA" id="ARBA00022714"/>
    </source>
</evidence>
<dbReference type="EMBL" id="JANRHA010000010">
    <property type="protein sequence ID" value="MDG3015978.1"/>
    <property type="molecule type" value="Genomic_DNA"/>
</dbReference>
<protein>
    <recommendedName>
        <fullName evidence="7">Bacterioferritin-associated ferredoxin</fullName>
    </recommendedName>
</protein>
<evidence type="ECO:0000313" key="10">
    <source>
        <dbReference type="EMBL" id="MDG3015978.1"/>
    </source>
</evidence>
<proteinExistence type="inferred from homology"/>
<evidence type="ECO:0000313" key="11">
    <source>
        <dbReference type="Proteomes" id="UP001152755"/>
    </source>
</evidence>
<accession>A0A9X4M664</accession>
<evidence type="ECO:0000256" key="5">
    <source>
        <dbReference type="ARBA" id="ARBA00023004"/>
    </source>
</evidence>
<dbReference type="PANTHER" id="PTHR37424:SF1">
    <property type="entry name" value="BACTERIOFERRITIN-ASSOCIATED FERREDOXIN"/>
    <property type="match status" value="1"/>
</dbReference>
<keyword evidence="2" id="KW-0001">2Fe-2S</keyword>
<dbReference type="GO" id="GO:0046872">
    <property type="term" value="F:metal ion binding"/>
    <property type="evidence" value="ECO:0007669"/>
    <property type="project" value="UniProtKB-KW"/>
</dbReference>
<evidence type="ECO:0000259" key="9">
    <source>
        <dbReference type="Pfam" id="PF04324"/>
    </source>
</evidence>
<evidence type="ECO:0000256" key="6">
    <source>
        <dbReference type="ARBA" id="ARBA00023014"/>
    </source>
</evidence>
<keyword evidence="3" id="KW-0479">Metal-binding</keyword>
<keyword evidence="5" id="KW-0408">Iron</keyword>
<keyword evidence="1" id="KW-0813">Transport</keyword>
<evidence type="ECO:0000256" key="4">
    <source>
        <dbReference type="ARBA" id="ARBA00022982"/>
    </source>
</evidence>